<organism evidence="13 14">
    <name type="scientific">Pontiella agarivorans</name>
    <dbReference type="NCBI Taxonomy" id="3038953"/>
    <lineage>
        <taxon>Bacteria</taxon>
        <taxon>Pseudomonadati</taxon>
        <taxon>Kiritimatiellota</taxon>
        <taxon>Kiritimatiellia</taxon>
        <taxon>Kiritimatiellales</taxon>
        <taxon>Pontiellaceae</taxon>
        <taxon>Pontiella</taxon>
    </lineage>
</organism>
<dbReference type="InterPro" id="IPR036206">
    <property type="entry name" value="ThiamineP_synth_sf"/>
</dbReference>
<feature type="binding site" evidence="9">
    <location>
        <begin position="187"/>
        <end position="188"/>
    </location>
    <ligand>
        <name>2-[(2R,5Z)-2-carboxy-4-methylthiazol-5(2H)-ylidene]ethyl phosphate</name>
        <dbReference type="ChEBI" id="CHEBI:62899"/>
    </ligand>
</feature>
<comment type="catalytic activity">
    <reaction evidence="6 9 10">
        <text>4-methyl-5-(2-phosphooxyethyl)-thiazole + 4-amino-2-methyl-5-(diphosphooxymethyl)pyrimidine + H(+) = thiamine phosphate + diphosphate</text>
        <dbReference type="Rhea" id="RHEA:22328"/>
        <dbReference type="ChEBI" id="CHEBI:15378"/>
        <dbReference type="ChEBI" id="CHEBI:33019"/>
        <dbReference type="ChEBI" id="CHEBI:37575"/>
        <dbReference type="ChEBI" id="CHEBI:57841"/>
        <dbReference type="ChEBI" id="CHEBI:58296"/>
        <dbReference type="EC" id="2.5.1.3"/>
    </reaction>
</comment>
<comment type="function">
    <text evidence="9">Condenses 4-methyl-5-(beta-hydroxyethyl)thiazole monophosphate (THZ-P) and 2-methyl-4-amino-5-hydroxymethyl pyrimidine pyrophosphate (HMP-PP) to form thiamine monophosphate (TMP).</text>
</comment>
<comment type="pathway">
    <text evidence="1 9 11">Cofactor biosynthesis; thiamine diphosphate biosynthesis; thiamine phosphate from 4-amino-2-methyl-5-diphosphomethylpyrimidine and 4-methyl-5-(2-phosphoethyl)-thiazole: step 1/1.</text>
</comment>
<dbReference type="GO" id="GO:0004789">
    <property type="term" value="F:thiamine-phosphate diphosphorylase activity"/>
    <property type="evidence" value="ECO:0007669"/>
    <property type="project" value="UniProtKB-EC"/>
</dbReference>
<dbReference type="NCBIfam" id="TIGR00693">
    <property type="entry name" value="thiE"/>
    <property type="match status" value="1"/>
</dbReference>
<comment type="similarity">
    <text evidence="9 10">Belongs to the thiamine-phosphate synthase family.</text>
</comment>
<evidence type="ECO:0000256" key="10">
    <source>
        <dbReference type="RuleBase" id="RU003826"/>
    </source>
</evidence>
<feature type="domain" description="Thiamine phosphate synthase/TenI" evidence="12">
    <location>
        <begin position="9"/>
        <end position="190"/>
    </location>
</feature>
<comment type="caution">
    <text evidence="9">Lacks conserved residue(s) required for the propagation of feature annotation.</text>
</comment>
<evidence type="ECO:0000256" key="1">
    <source>
        <dbReference type="ARBA" id="ARBA00005165"/>
    </source>
</evidence>
<feature type="binding site" evidence="9">
    <location>
        <begin position="136"/>
        <end position="138"/>
    </location>
    <ligand>
        <name>2-[(2R,5Z)-2-carboxy-4-methylthiazol-5(2H)-ylidene]ethyl phosphate</name>
        <dbReference type="ChEBI" id="CHEBI:62899"/>
    </ligand>
</feature>
<proteinExistence type="inferred from homology"/>
<sequence>MANPFPYRLYLVISEADCAGRDFVQVAEQAVQGGVDVVQLREKHATPEEFLRKAERLQTMLQTYDVPLIINDNLDVAMQSGAFGIHVGRSDCSPARIRSVWADCRSLGYSIEQLDQLETQDAELADCFGISPVFRTPTKTDTVTEWGLDGIRTIRERTDKPLVAIGSINAENAGDVIRAGADCLAVVSAICQAADPQQAARRIRNQIDHALRSTHP</sequence>
<feature type="binding site" evidence="9">
    <location>
        <position position="71"/>
    </location>
    <ligand>
        <name>4-amino-2-methyl-5-(diphosphooxymethyl)pyrimidine</name>
        <dbReference type="ChEBI" id="CHEBI:57841"/>
    </ligand>
</feature>
<evidence type="ECO:0000256" key="6">
    <source>
        <dbReference type="ARBA" id="ARBA00047334"/>
    </source>
</evidence>
<dbReference type="CDD" id="cd00564">
    <property type="entry name" value="TMP_TenI"/>
    <property type="match status" value="1"/>
</dbReference>
<dbReference type="InterPro" id="IPR013785">
    <property type="entry name" value="Aldolase_TIM"/>
</dbReference>
<evidence type="ECO:0000256" key="9">
    <source>
        <dbReference type="HAMAP-Rule" id="MF_00097"/>
    </source>
</evidence>
<reference evidence="13 14" key="1">
    <citation type="journal article" date="2024" name="Appl. Environ. Microbiol.">
        <title>Pontiella agarivorans sp. nov., a novel marine anaerobic bacterium capable of degrading macroalgal polysaccharides and fixing nitrogen.</title>
        <authorList>
            <person name="Liu N."/>
            <person name="Kivenson V."/>
            <person name="Peng X."/>
            <person name="Cui Z."/>
            <person name="Lankiewicz T.S."/>
            <person name="Gosselin K.M."/>
            <person name="English C.J."/>
            <person name="Blair E.M."/>
            <person name="O'Malley M.A."/>
            <person name="Valentine D.L."/>
        </authorList>
    </citation>
    <scope>NUCLEOTIDE SEQUENCE [LARGE SCALE GENOMIC DNA]</scope>
    <source>
        <strain evidence="13 14">NLcol2</strain>
    </source>
</reference>
<keyword evidence="5 9" id="KW-0784">Thiamine biosynthesis</keyword>
<accession>A0ABU5MZ81</accession>
<feature type="binding site" evidence="9">
    <location>
        <position position="139"/>
    </location>
    <ligand>
        <name>4-amino-2-methyl-5-(diphosphooxymethyl)pyrimidine</name>
        <dbReference type="ChEBI" id="CHEBI:57841"/>
    </ligand>
</feature>
<protein>
    <recommendedName>
        <fullName evidence="9">Thiamine-phosphate synthase</fullName>
        <shortName evidence="9">TP synthase</shortName>
        <shortName evidence="9">TPS</shortName>
        <ecNumber evidence="9">2.5.1.3</ecNumber>
    </recommendedName>
    <alternativeName>
        <fullName evidence="9">Thiamine-phosphate pyrophosphorylase</fullName>
        <shortName evidence="9">TMP pyrophosphorylase</shortName>
        <shortName evidence="9">TMP-PPase</shortName>
    </alternativeName>
</protein>
<evidence type="ECO:0000256" key="8">
    <source>
        <dbReference type="ARBA" id="ARBA00047883"/>
    </source>
</evidence>
<evidence type="ECO:0000259" key="12">
    <source>
        <dbReference type="Pfam" id="PF02581"/>
    </source>
</evidence>
<dbReference type="EC" id="2.5.1.3" evidence="9"/>
<dbReference type="HAMAP" id="MF_00097">
    <property type="entry name" value="TMP_synthase"/>
    <property type="match status" value="1"/>
</dbReference>
<dbReference type="EMBL" id="JARVCO010000010">
    <property type="protein sequence ID" value="MDZ8119493.1"/>
    <property type="molecule type" value="Genomic_DNA"/>
</dbReference>
<keyword evidence="3 9" id="KW-0479">Metal-binding</keyword>
<gene>
    <name evidence="9 13" type="primary">thiE</name>
    <name evidence="13" type="ORF">P9H32_12745</name>
</gene>
<dbReference type="Proteomes" id="UP001290861">
    <property type="component" value="Unassembled WGS sequence"/>
</dbReference>
<dbReference type="Gene3D" id="3.20.20.70">
    <property type="entry name" value="Aldolase class I"/>
    <property type="match status" value="1"/>
</dbReference>
<feature type="binding site" evidence="9">
    <location>
        <begin position="39"/>
        <end position="43"/>
    </location>
    <ligand>
        <name>4-amino-2-methyl-5-(diphosphooxymethyl)pyrimidine</name>
        <dbReference type="ChEBI" id="CHEBI:57841"/>
    </ligand>
</feature>
<dbReference type="InterPro" id="IPR022998">
    <property type="entry name" value="ThiamineP_synth_TenI"/>
</dbReference>
<dbReference type="Pfam" id="PF02581">
    <property type="entry name" value="TMP-TENI"/>
    <property type="match status" value="1"/>
</dbReference>
<comment type="catalytic activity">
    <reaction evidence="8 9 10">
        <text>2-[(2R,5Z)-2-carboxy-4-methylthiazol-5(2H)-ylidene]ethyl phosphate + 4-amino-2-methyl-5-(diphosphooxymethyl)pyrimidine + 2 H(+) = thiamine phosphate + CO2 + diphosphate</text>
        <dbReference type="Rhea" id="RHEA:47844"/>
        <dbReference type="ChEBI" id="CHEBI:15378"/>
        <dbReference type="ChEBI" id="CHEBI:16526"/>
        <dbReference type="ChEBI" id="CHEBI:33019"/>
        <dbReference type="ChEBI" id="CHEBI:37575"/>
        <dbReference type="ChEBI" id="CHEBI:57841"/>
        <dbReference type="ChEBI" id="CHEBI:62899"/>
        <dbReference type="EC" id="2.5.1.3"/>
    </reaction>
</comment>
<keyword evidence="4 9" id="KW-0460">Magnesium</keyword>
<name>A0ABU5MZ81_9BACT</name>
<keyword evidence="14" id="KW-1185">Reference proteome</keyword>
<evidence type="ECO:0000256" key="4">
    <source>
        <dbReference type="ARBA" id="ARBA00022842"/>
    </source>
</evidence>
<dbReference type="SUPFAM" id="SSF51391">
    <property type="entry name" value="Thiamin phosphate synthase"/>
    <property type="match status" value="1"/>
</dbReference>
<evidence type="ECO:0000256" key="3">
    <source>
        <dbReference type="ARBA" id="ARBA00022723"/>
    </source>
</evidence>
<feature type="binding site" evidence="9">
    <location>
        <position position="72"/>
    </location>
    <ligand>
        <name>Mg(2+)</name>
        <dbReference type="ChEBI" id="CHEBI:18420"/>
    </ligand>
</feature>
<evidence type="ECO:0000256" key="7">
    <source>
        <dbReference type="ARBA" id="ARBA00047851"/>
    </source>
</evidence>
<evidence type="ECO:0000256" key="5">
    <source>
        <dbReference type="ARBA" id="ARBA00022977"/>
    </source>
</evidence>
<comment type="cofactor">
    <cofactor evidence="9">
        <name>Mg(2+)</name>
        <dbReference type="ChEBI" id="CHEBI:18420"/>
    </cofactor>
    <text evidence="9">Binds 1 Mg(2+) ion per subunit.</text>
</comment>
<dbReference type="InterPro" id="IPR034291">
    <property type="entry name" value="TMP_synthase"/>
</dbReference>
<evidence type="ECO:0000256" key="2">
    <source>
        <dbReference type="ARBA" id="ARBA00022679"/>
    </source>
</evidence>
<keyword evidence="2 9" id="KW-0808">Transferase</keyword>
<evidence type="ECO:0000313" key="13">
    <source>
        <dbReference type="EMBL" id="MDZ8119493.1"/>
    </source>
</evidence>
<dbReference type="RefSeq" id="WP_322609275.1">
    <property type="nucleotide sequence ID" value="NZ_JARVCO010000010.1"/>
</dbReference>
<dbReference type="PANTHER" id="PTHR20857">
    <property type="entry name" value="THIAMINE-PHOSPHATE PYROPHOSPHORYLASE"/>
    <property type="match status" value="1"/>
</dbReference>
<feature type="binding site" evidence="9">
    <location>
        <position position="110"/>
    </location>
    <ligand>
        <name>4-amino-2-methyl-5-(diphosphooxymethyl)pyrimidine</name>
        <dbReference type="ChEBI" id="CHEBI:57841"/>
    </ligand>
</feature>
<evidence type="ECO:0000313" key="14">
    <source>
        <dbReference type="Proteomes" id="UP001290861"/>
    </source>
</evidence>
<dbReference type="PANTHER" id="PTHR20857:SF15">
    <property type="entry name" value="THIAMINE-PHOSPHATE SYNTHASE"/>
    <property type="match status" value="1"/>
</dbReference>
<comment type="caution">
    <text evidence="13">The sequence shown here is derived from an EMBL/GenBank/DDBJ whole genome shotgun (WGS) entry which is preliminary data.</text>
</comment>
<feature type="binding site" evidence="9">
    <location>
        <position position="91"/>
    </location>
    <ligand>
        <name>Mg(2+)</name>
        <dbReference type="ChEBI" id="CHEBI:18420"/>
    </ligand>
</feature>
<comment type="catalytic activity">
    <reaction evidence="7 9 10">
        <text>2-(2-carboxy-4-methylthiazol-5-yl)ethyl phosphate + 4-amino-2-methyl-5-(diphosphooxymethyl)pyrimidine + 2 H(+) = thiamine phosphate + CO2 + diphosphate</text>
        <dbReference type="Rhea" id="RHEA:47848"/>
        <dbReference type="ChEBI" id="CHEBI:15378"/>
        <dbReference type="ChEBI" id="CHEBI:16526"/>
        <dbReference type="ChEBI" id="CHEBI:33019"/>
        <dbReference type="ChEBI" id="CHEBI:37575"/>
        <dbReference type="ChEBI" id="CHEBI:57841"/>
        <dbReference type="ChEBI" id="CHEBI:62890"/>
        <dbReference type="EC" id="2.5.1.3"/>
    </reaction>
</comment>
<evidence type="ECO:0000256" key="11">
    <source>
        <dbReference type="RuleBase" id="RU004253"/>
    </source>
</evidence>